<dbReference type="Proteomes" id="UP000215914">
    <property type="component" value="Unassembled WGS sequence"/>
</dbReference>
<reference evidence="1" key="1">
    <citation type="journal article" date="2017" name="Nature">
        <title>The sunflower genome provides insights into oil metabolism, flowering and Asterid evolution.</title>
        <authorList>
            <person name="Badouin H."/>
            <person name="Gouzy J."/>
            <person name="Grassa C.J."/>
            <person name="Murat F."/>
            <person name="Staton S.E."/>
            <person name="Cottret L."/>
            <person name="Lelandais-Briere C."/>
            <person name="Owens G.L."/>
            <person name="Carrere S."/>
            <person name="Mayjonade B."/>
            <person name="Legrand L."/>
            <person name="Gill N."/>
            <person name="Kane N.C."/>
            <person name="Bowers J.E."/>
            <person name="Hubner S."/>
            <person name="Bellec A."/>
            <person name="Berard A."/>
            <person name="Berges H."/>
            <person name="Blanchet N."/>
            <person name="Boniface M.C."/>
            <person name="Brunel D."/>
            <person name="Catrice O."/>
            <person name="Chaidir N."/>
            <person name="Claudel C."/>
            <person name="Donnadieu C."/>
            <person name="Faraut T."/>
            <person name="Fievet G."/>
            <person name="Helmstetter N."/>
            <person name="King M."/>
            <person name="Knapp S.J."/>
            <person name="Lai Z."/>
            <person name="Le Paslier M.C."/>
            <person name="Lippi Y."/>
            <person name="Lorenzon L."/>
            <person name="Mandel J.R."/>
            <person name="Marage G."/>
            <person name="Marchand G."/>
            <person name="Marquand E."/>
            <person name="Bret-Mestries E."/>
            <person name="Morien E."/>
            <person name="Nambeesan S."/>
            <person name="Nguyen T."/>
            <person name="Pegot-Espagnet P."/>
            <person name="Pouilly N."/>
            <person name="Raftis F."/>
            <person name="Sallet E."/>
            <person name="Schiex T."/>
            <person name="Thomas J."/>
            <person name="Vandecasteele C."/>
            <person name="Vares D."/>
            <person name="Vear F."/>
            <person name="Vautrin S."/>
            <person name="Crespi M."/>
            <person name="Mangin B."/>
            <person name="Burke J.M."/>
            <person name="Salse J."/>
            <person name="Munos S."/>
            <person name="Vincourt P."/>
            <person name="Rieseberg L.H."/>
            <person name="Langlade N.B."/>
        </authorList>
    </citation>
    <scope>NUCLEOTIDE SEQUENCE</scope>
    <source>
        <tissue evidence="1">Leaves</tissue>
    </source>
</reference>
<sequence>MSSSAVNNSSSRSYIFRSSDTRYTAISFEVEVVEPSNEFQIWILRKLFLLSSSLFIFRNMKLNIFRAP</sequence>
<keyword evidence="2" id="KW-1185">Reference proteome</keyword>
<dbReference type="Gramene" id="mRNA:HanXRQr2_Chr12g0544541">
    <property type="protein sequence ID" value="CDS:HanXRQr2_Chr12g0544541.1"/>
    <property type="gene ID" value="HanXRQr2_Chr12g0544541"/>
</dbReference>
<protein>
    <submittedName>
        <fullName evidence="1">Uncharacterized protein</fullName>
    </submittedName>
</protein>
<evidence type="ECO:0000313" key="2">
    <source>
        <dbReference type="Proteomes" id="UP000215914"/>
    </source>
</evidence>
<dbReference type="EMBL" id="MNCJ02000327">
    <property type="protein sequence ID" value="KAF5778183.1"/>
    <property type="molecule type" value="Genomic_DNA"/>
</dbReference>
<organism evidence="1 2">
    <name type="scientific">Helianthus annuus</name>
    <name type="common">Common sunflower</name>
    <dbReference type="NCBI Taxonomy" id="4232"/>
    <lineage>
        <taxon>Eukaryota</taxon>
        <taxon>Viridiplantae</taxon>
        <taxon>Streptophyta</taxon>
        <taxon>Embryophyta</taxon>
        <taxon>Tracheophyta</taxon>
        <taxon>Spermatophyta</taxon>
        <taxon>Magnoliopsida</taxon>
        <taxon>eudicotyledons</taxon>
        <taxon>Gunneridae</taxon>
        <taxon>Pentapetalae</taxon>
        <taxon>asterids</taxon>
        <taxon>campanulids</taxon>
        <taxon>Asterales</taxon>
        <taxon>Asteraceae</taxon>
        <taxon>Asteroideae</taxon>
        <taxon>Heliantheae alliance</taxon>
        <taxon>Heliantheae</taxon>
        <taxon>Helianthus</taxon>
    </lineage>
</organism>
<name>A0A9K3HH51_HELAN</name>
<reference evidence="1" key="2">
    <citation type="submission" date="2020-06" db="EMBL/GenBank/DDBJ databases">
        <title>Helianthus annuus Genome sequencing and assembly Release 2.</title>
        <authorList>
            <person name="Gouzy J."/>
            <person name="Langlade N."/>
            <person name="Munos S."/>
        </authorList>
    </citation>
    <scope>NUCLEOTIDE SEQUENCE</scope>
    <source>
        <tissue evidence="1">Leaves</tissue>
    </source>
</reference>
<evidence type="ECO:0000313" key="1">
    <source>
        <dbReference type="EMBL" id="KAF5778183.1"/>
    </source>
</evidence>
<accession>A0A9K3HH51</accession>
<gene>
    <name evidence="1" type="ORF">HanXRQr2_Chr12g0544541</name>
</gene>
<dbReference type="AlphaFoldDB" id="A0A9K3HH51"/>
<comment type="caution">
    <text evidence="1">The sequence shown here is derived from an EMBL/GenBank/DDBJ whole genome shotgun (WGS) entry which is preliminary data.</text>
</comment>
<proteinExistence type="predicted"/>